<name>A0A1X7VIA1_AMPQE</name>
<dbReference type="EnsemblMetazoa" id="XM_003384287.3">
    <property type="protein sequence ID" value="XP_003384335.2"/>
    <property type="gene ID" value="LOC100631857"/>
</dbReference>
<reference evidence="1" key="2">
    <citation type="submission" date="2017-05" db="UniProtKB">
        <authorList>
            <consortium name="EnsemblMetazoa"/>
        </authorList>
    </citation>
    <scope>IDENTIFICATION</scope>
</reference>
<gene>
    <name evidence="1" type="primary">100631857</name>
</gene>
<sequence>MPNLISLFSRLSRVYAVPTSWLRQSSESALVSSKQDGVQMQNNLTIFALGQRCSEHNQRNASTKPASSCVNFLLNSSGLCNGRHYESVLTSQEDFTIYAGRGKWRRGRWKVRNRSLKRSKYKVPLNPHRLYRDSKC</sequence>
<protein>
    <submittedName>
        <fullName evidence="1">Uncharacterized protein</fullName>
    </submittedName>
</protein>
<dbReference type="Proteomes" id="UP000007879">
    <property type="component" value="Unassembled WGS sequence"/>
</dbReference>
<dbReference type="KEGG" id="aqu:100631857"/>
<keyword evidence="2" id="KW-1185">Reference proteome</keyword>
<proteinExistence type="predicted"/>
<dbReference type="AlphaFoldDB" id="A0A1X7VIA1"/>
<organism evidence="1">
    <name type="scientific">Amphimedon queenslandica</name>
    <name type="common">Sponge</name>
    <dbReference type="NCBI Taxonomy" id="400682"/>
    <lineage>
        <taxon>Eukaryota</taxon>
        <taxon>Metazoa</taxon>
        <taxon>Porifera</taxon>
        <taxon>Demospongiae</taxon>
        <taxon>Heteroscleromorpha</taxon>
        <taxon>Haplosclerida</taxon>
        <taxon>Niphatidae</taxon>
        <taxon>Amphimedon</taxon>
    </lineage>
</organism>
<reference evidence="2" key="1">
    <citation type="journal article" date="2010" name="Nature">
        <title>The Amphimedon queenslandica genome and the evolution of animal complexity.</title>
        <authorList>
            <person name="Srivastava M."/>
            <person name="Simakov O."/>
            <person name="Chapman J."/>
            <person name="Fahey B."/>
            <person name="Gauthier M.E."/>
            <person name="Mitros T."/>
            <person name="Richards G.S."/>
            <person name="Conaco C."/>
            <person name="Dacre M."/>
            <person name="Hellsten U."/>
            <person name="Larroux C."/>
            <person name="Putnam N.H."/>
            <person name="Stanke M."/>
            <person name="Adamska M."/>
            <person name="Darling A."/>
            <person name="Degnan S.M."/>
            <person name="Oakley T.H."/>
            <person name="Plachetzki D.C."/>
            <person name="Zhai Y."/>
            <person name="Adamski M."/>
            <person name="Calcino A."/>
            <person name="Cummins S.F."/>
            <person name="Goodstein D.M."/>
            <person name="Harris C."/>
            <person name="Jackson D.J."/>
            <person name="Leys S.P."/>
            <person name="Shu S."/>
            <person name="Woodcroft B.J."/>
            <person name="Vervoort M."/>
            <person name="Kosik K.S."/>
            <person name="Manning G."/>
            <person name="Degnan B.M."/>
            <person name="Rokhsar D.S."/>
        </authorList>
    </citation>
    <scope>NUCLEOTIDE SEQUENCE [LARGE SCALE GENOMIC DNA]</scope>
</reference>
<evidence type="ECO:0000313" key="2">
    <source>
        <dbReference type="Proteomes" id="UP000007879"/>
    </source>
</evidence>
<dbReference type="InParanoid" id="A0A1X7VIA1"/>
<evidence type="ECO:0000313" key="1">
    <source>
        <dbReference type="EnsemblMetazoa" id="Aqu2.1.39202_001"/>
    </source>
</evidence>
<dbReference type="EnsemblMetazoa" id="Aqu2.1.39202_001">
    <property type="protein sequence ID" value="Aqu2.1.39202_001"/>
    <property type="gene ID" value="Aqu2.1.39202"/>
</dbReference>
<accession>A0A1X7VIA1</accession>